<protein>
    <submittedName>
        <fullName evidence="1">Uncharacterized protein</fullName>
    </submittedName>
</protein>
<proteinExistence type="predicted"/>
<sequence>MPEQEYTPTETRLRERVKGSLEAYAHEFGIDGEAAMDEWIDQALAERDNRVRADERAKFDAEVAMLRRSAKTLGTHLERSGRAIQEAVNRPDLLNGDGEGDWELVFELLAGLRPHAESAEQALADERAKRPDRDAVPIIDSESWGWGHCIACGGGAVTHRGMVLLSVPDTPTLARIAWCEAEECIEDRKLTVAFPVTPRHVEWIDAVLALEPEAREEAGPALRIDDDGAHIYWADPVEGCWVAFRRVDCVGEEELPERRLPAPEAREVTDVEVEAAARVLFAREEPDMNDWRWSRPNPHTPDAPFEWHNYWLGAARAALEAAREVSRG</sequence>
<accession>A0A7W4UMC4</accession>
<evidence type="ECO:0000313" key="2">
    <source>
        <dbReference type="Proteomes" id="UP000545286"/>
    </source>
</evidence>
<dbReference type="RefSeq" id="WP_183623244.1">
    <property type="nucleotide sequence ID" value="NZ_JACHWJ010000001.1"/>
</dbReference>
<gene>
    <name evidence="1" type="ORF">FHX72_000915</name>
</gene>
<organism evidence="1 2">
    <name type="scientific">Pseudoclavibacter helvolus</name>
    <dbReference type="NCBI Taxonomy" id="255205"/>
    <lineage>
        <taxon>Bacteria</taxon>
        <taxon>Bacillati</taxon>
        <taxon>Actinomycetota</taxon>
        <taxon>Actinomycetes</taxon>
        <taxon>Micrococcales</taxon>
        <taxon>Microbacteriaceae</taxon>
        <taxon>Pseudoclavibacter</taxon>
    </lineage>
</organism>
<name>A0A7W4UMC4_9MICO</name>
<dbReference type="Proteomes" id="UP000545286">
    <property type="component" value="Unassembled WGS sequence"/>
</dbReference>
<keyword evidence="2" id="KW-1185">Reference proteome</keyword>
<evidence type="ECO:0000313" key="1">
    <source>
        <dbReference type="EMBL" id="MBB2956803.1"/>
    </source>
</evidence>
<dbReference type="AlphaFoldDB" id="A0A7W4UMC4"/>
<reference evidence="1 2" key="1">
    <citation type="submission" date="2020-08" db="EMBL/GenBank/DDBJ databases">
        <title>Sequencing the genomes of 1000 actinobacteria strains.</title>
        <authorList>
            <person name="Klenk H.-P."/>
        </authorList>
    </citation>
    <scope>NUCLEOTIDE SEQUENCE [LARGE SCALE GENOMIC DNA]</scope>
    <source>
        <strain evidence="1 2">DSM 20419</strain>
    </source>
</reference>
<comment type="caution">
    <text evidence="1">The sequence shown here is derived from an EMBL/GenBank/DDBJ whole genome shotgun (WGS) entry which is preliminary data.</text>
</comment>
<dbReference type="EMBL" id="JACHWJ010000001">
    <property type="protein sequence ID" value="MBB2956803.1"/>
    <property type="molecule type" value="Genomic_DNA"/>
</dbReference>